<feature type="chain" id="PRO_5045131382" evidence="2">
    <location>
        <begin position="23"/>
        <end position="90"/>
    </location>
</feature>
<dbReference type="EMBL" id="JAODYH010000001">
    <property type="protein sequence ID" value="MCT9809353.1"/>
    <property type="molecule type" value="Genomic_DNA"/>
</dbReference>
<proteinExistence type="predicted"/>
<sequence>MSTLTALGFVGWALLLAPVADGAQPARSASTTTQASPAPEKRALSRRKPKIQHAPSPSQESPAQRDRRLARECQGLPNAGACLGHALPRP</sequence>
<feature type="region of interest" description="Disordered" evidence="1">
    <location>
        <begin position="22"/>
        <end position="73"/>
    </location>
</feature>
<protein>
    <submittedName>
        <fullName evidence="3">Uncharacterized protein</fullName>
    </submittedName>
</protein>
<accession>A0ABT2PG43</accession>
<reference evidence="3 4" key="1">
    <citation type="submission" date="2022-09" db="EMBL/GenBank/DDBJ databases">
        <title>Draft genome of isolate Be4.</title>
        <authorList>
            <person name="Sanchez-Castro I."/>
            <person name="Martinez-Rodriguez P."/>
            <person name="Descostes M."/>
            <person name="Merroun M."/>
        </authorList>
    </citation>
    <scope>NUCLEOTIDE SEQUENCE [LARGE SCALE GENOMIC DNA]</scope>
    <source>
        <strain evidence="3 4">Be4</strain>
    </source>
</reference>
<name>A0ABT2PG43_9BURK</name>
<keyword evidence="4" id="KW-1185">Reference proteome</keyword>
<dbReference type="Proteomes" id="UP001525968">
    <property type="component" value="Unassembled WGS sequence"/>
</dbReference>
<comment type="caution">
    <text evidence="3">The sequence shown here is derived from an EMBL/GenBank/DDBJ whole genome shotgun (WGS) entry which is preliminary data.</text>
</comment>
<evidence type="ECO:0000313" key="3">
    <source>
        <dbReference type="EMBL" id="MCT9809353.1"/>
    </source>
</evidence>
<evidence type="ECO:0000313" key="4">
    <source>
        <dbReference type="Proteomes" id="UP001525968"/>
    </source>
</evidence>
<keyword evidence="2" id="KW-0732">Signal</keyword>
<evidence type="ECO:0000256" key="1">
    <source>
        <dbReference type="SAM" id="MobiDB-lite"/>
    </source>
</evidence>
<gene>
    <name evidence="3" type="ORF">N0K08_01775</name>
</gene>
<evidence type="ECO:0000256" key="2">
    <source>
        <dbReference type="SAM" id="SignalP"/>
    </source>
</evidence>
<dbReference type="RefSeq" id="WP_261498271.1">
    <property type="nucleotide sequence ID" value="NZ_JAODYH010000001.1"/>
</dbReference>
<feature type="signal peptide" evidence="2">
    <location>
        <begin position="1"/>
        <end position="22"/>
    </location>
</feature>
<feature type="compositionally biased region" description="Polar residues" evidence="1">
    <location>
        <begin position="27"/>
        <end position="36"/>
    </location>
</feature>
<organism evidence="3 4">
    <name type="scientific">Acidovorax bellezanensis</name>
    <dbReference type="NCBI Taxonomy" id="2976702"/>
    <lineage>
        <taxon>Bacteria</taxon>
        <taxon>Pseudomonadati</taxon>
        <taxon>Pseudomonadota</taxon>
        <taxon>Betaproteobacteria</taxon>
        <taxon>Burkholderiales</taxon>
        <taxon>Comamonadaceae</taxon>
        <taxon>Acidovorax</taxon>
    </lineage>
</organism>